<evidence type="ECO:0000313" key="4">
    <source>
        <dbReference type="Proteomes" id="UP000231343"/>
    </source>
</evidence>
<dbReference type="PANTHER" id="PTHR34039">
    <property type="entry name" value="UPF0102 PROTEIN YRAN"/>
    <property type="match status" value="1"/>
</dbReference>
<dbReference type="GO" id="GO:0003676">
    <property type="term" value="F:nucleic acid binding"/>
    <property type="evidence" value="ECO:0007669"/>
    <property type="project" value="InterPro"/>
</dbReference>
<dbReference type="InterPro" id="IPR003509">
    <property type="entry name" value="UPF0102_YraN-like"/>
</dbReference>
<protein>
    <recommendedName>
        <fullName evidence="2">UPF0102 protein COT42_03415</fullName>
    </recommendedName>
</protein>
<comment type="caution">
    <text evidence="3">The sequence shown here is derived from an EMBL/GenBank/DDBJ whole genome shotgun (WGS) entry which is preliminary data.</text>
</comment>
<dbReference type="CDD" id="cd20736">
    <property type="entry name" value="PoNe_Nuclease"/>
    <property type="match status" value="1"/>
</dbReference>
<dbReference type="EMBL" id="PEYM01000059">
    <property type="protein sequence ID" value="PIS30262.1"/>
    <property type="molecule type" value="Genomic_DNA"/>
</dbReference>
<reference evidence="3 4" key="1">
    <citation type="submission" date="2017-09" db="EMBL/GenBank/DDBJ databases">
        <title>Depth-based differentiation of microbial function through sediment-hosted aquifers and enrichment of novel symbionts in the deep terrestrial subsurface.</title>
        <authorList>
            <person name="Probst A.J."/>
            <person name="Ladd B."/>
            <person name="Jarett J.K."/>
            <person name="Geller-Mcgrath D.E."/>
            <person name="Sieber C.M."/>
            <person name="Emerson J.B."/>
            <person name="Anantharaman K."/>
            <person name="Thomas B.C."/>
            <person name="Malmstrom R."/>
            <person name="Stieglmeier M."/>
            <person name="Klingl A."/>
            <person name="Woyke T."/>
            <person name="Ryan C.M."/>
            <person name="Banfield J.F."/>
        </authorList>
    </citation>
    <scope>NUCLEOTIDE SEQUENCE [LARGE SCALE GENOMIC DNA]</scope>
    <source>
        <strain evidence="3">CG08_land_8_20_14_0_20_45_16</strain>
    </source>
</reference>
<name>A0A2H0XZH2_UNCSA</name>
<gene>
    <name evidence="3" type="ORF">COT42_03415</name>
</gene>
<accession>A0A2H0XZH2</accession>
<dbReference type="NCBIfam" id="NF009150">
    <property type="entry name" value="PRK12497.1-3"/>
    <property type="match status" value="1"/>
</dbReference>
<dbReference type="Proteomes" id="UP000231343">
    <property type="component" value="Unassembled WGS sequence"/>
</dbReference>
<organism evidence="3 4">
    <name type="scientific">Candidatus Saganbacteria bacterium CG08_land_8_20_14_0_20_45_16</name>
    <dbReference type="NCBI Taxonomy" id="2014293"/>
    <lineage>
        <taxon>Bacteria</taxon>
        <taxon>Bacillati</taxon>
        <taxon>Saganbacteria</taxon>
    </lineage>
</organism>
<dbReference type="InterPro" id="IPR011335">
    <property type="entry name" value="Restrct_endonuc-II-like"/>
</dbReference>
<evidence type="ECO:0000256" key="1">
    <source>
        <dbReference type="ARBA" id="ARBA00006738"/>
    </source>
</evidence>
<evidence type="ECO:0000256" key="2">
    <source>
        <dbReference type="HAMAP-Rule" id="MF_00048"/>
    </source>
</evidence>
<evidence type="ECO:0000313" key="3">
    <source>
        <dbReference type="EMBL" id="PIS30262.1"/>
    </source>
</evidence>
<sequence>MGKESYEIGQRGEDLAAEYLANHGYHILSRNFRSQQGEIDLIASDRDFMVFVEVKNYSFRSFGLPSAAIRREKRQSIIHAARTYLYRNRIKNKNCRFDVVAIYRRLDGSRVIELFQNAFFLT</sequence>
<dbReference type="HAMAP" id="MF_00048">
    <property type="entry name" value="UPF0102"/>
    <property type="match status" value="1"/>
</dbReference>
<dbReference type="NCBIfam" id="TIGR00252">
    <property type="entry name" value="YraN family protein"/>
    <property type="match status" value="1"/>
</dbReference>
<comment type="similarity">
    <text evidence="1 2">Belongs to the UPF0102 family.</text>
</comment>
<dbReference type="Gene3D" id="3.40.1350.10">
    <property type="match status" value="1"/>
</dbReference>
<dbReference type="SUPFAM" id="SSF52980">
    <property type="entry name" value="Restriction endonuclease-like"/>
    <property type="match status" value="1"/>
</dbReference>
<dbReference type="Pfam" id="PF02021">
    <property type="entry name" value="UPF0102"/>
    <property type="match status" value="1"/>
</dbReference>
<proteinExistence type="inferred from homology"/>
<dbReference type="AlphaFoldDB" id="A0A2H0XZH2"/>
<dbReference type="PANTHER" id="PTHR34039:SF1">
    <property type="entry name" value="UPF0102 PROTEIN YRAN"/>
    <property type="match status" value="1"/>
</dbReference>
<dbReference type="InterPro" id="IPR011856">
    <property type="entry name" value="tRNA_endonuc-like_dom_sf"/>
</dbReference>